<dbReference type="PROSITE" id="PS51257">
    <property type="entry name" value="PROKAR_LIPOPROTEIN"/>
    <property type="match status" value="1"/>
</dbReference>
<evidence type="ECO:0000313" key="4">
    <source>
        <dbReference type="Proteomes" id="UP000223913"/>
    </source>
</evidence>
<feature type="domain" description="DUF4142" evidence="2">
    <location>
        <begin position="43"/>
        <end position="179"/>
    </location>
</feature>
<dbReference type="AlphaFoldDB" id="A0A2D0NJ82"/>
<dbReference type="EMBL" id="PDUD01000001">
    <property type="protein sequence ID" value="PHN08450.1"/>
    <property type="molecule type" value="Genomic_DNA"/>
</dbReference>
<gene>
    <name evidence="3" type="ORF">CRP01_00625</name>
</gene>
<keyword evidence="1" id="KW-0732">Signal</keyword>
<dbReference type="OrthoDB" id="883203at2"/>
<organism evidence="3 4">
    <name type="scientific">Flavilitoribacter nigricans (strain ATCC 23147 / DSM 23189 / NBRC 102662 / NCIMB 1420 / SS-2)</name>
    <name type="common">Lewinella nigricans</name>
    <dbReference type="NCBI Taxonomy" id="1122177"/>
    <lineage>
        <taxon>Bacteria</taxon>
        <taxon>Pseudomonadati</taxon>
        <taxon>Bacteroidota</taxon>
        <taxon>Saprospiria</taxon>
        <taxon>Saprospirales</taxon>
        <taxon>Lewinellaceae</taxon>
        <taxon>Flavilitoribacter</taxon>
    </lineage>
</organism>
<dbReference type="InterPro" id="IPR012347">
    <property type="entry name" value="Ferritin-like"/>
</dbReference>
<proteinExistence type="predicted"/>
<dbReference type="Gene3D" id="1.20.1260.10">
    <property type="match status" value="1"/>
</dbReference>
<dbReference type="Pfam" id="PF13628">
    <property type="entry name" value="DUF4142"/>
    <property type="match status" value="1"/>
</dbReference>
<feature type="chain" id="PRO_5013197781" description="DUF4142 domain-containing protein" evidence="1">
    <location>
        <begin position="21"/>
        <end position="185"/>
    </location>
</feature>
<evidence type="ECO:0000256" key="1">
    <source>
        <dbReference type="SAM" id="SignalP"/>
    </source>
</evidence>
<evidence type="ECO:0000259" key="2">
    <source>
        <dbReference type="Pfam" id="PF13628"/>
    </source>
</evidence>
<keyword evidence="4" id="KW-1185">Reference proteome</keyword>
<feature type="signal peptide" evidence="1">
    <location>
        <begin position="1"/>
        <end position="20"/>
    </location>
</feature>
<name>A0A2D0NJ82_FLAN2</name>
<sequence>MKTVLHLFFVLLLGSTFFVACDGPVEEAKEENEEKFDDTVLEDDAEFAVEFANYFMFTDTLSQLIAERSTDDRLREFATALSSDHQQLKQELQSIASQAKIVLPTTISSDYAEFLEDIRDEDELDEMAEDYLEKVVAMHKTFSKKAEDIMANTETSQFLNFARNVSSQQYVHQNIAEDLLESIES</sequence>
<protein>
    <recommendedName>
        <fullName evidence="2">DUF4142 domain-containing protein</fullName>
    </recommendedName>
</protein>
<dbReference type="InterPro" id="IPR025419">
    <property type="entry name" value="DUF4142"/>
</dbReference>
<reference evidence="3 4" key="1">
    <citation type="submission" date="2017-10" db="EMBL/GenBank/DDBJ databases">
        <title>The draft genome sequence of Lewinella nigricans NBRC 102662.</title>
        <authorList>
            <person name="Wang K."/>
        </authorList>
    </citation>
    <scope>NUCLEOTIDE SEQUENCE [LARGE SCALE GENOMIC DNA]</scope>
    <source>
        <strain evidence="3 4">NBRC 102662</strain>
    </source>
</reference>
<dbReference type="RefSeq" id="WP_099148042.1">
    <property type="nucleotide sequence ID" value="NZ_PDUD01000001.1"/>
</dbReference>
<evidence type="ECO:0000313" key="3">
    <source>
        <dbReference type="EMBL" id="PHN08450.1"/>
    </source>
</evidence>
<accession>A0A2D0NJ82</accession>
<comment type="caution">
    <text evidence="3">The sequence shown here is derived from an EMBL/GenBank/DDBJ whole genome shotgun (WGS) entry which is preliminary data.</text>
</comment>
<dbReference type="Proteomes" id="UP000223913">
    <property type="component" value="Unassembled WGS sequence"/>
</dbReference>